<protein>
    <submittedName>
        <fullName evidence="9">ABC transporter, permease protein</fullName>
    </submittedName>
</protein>
<evidence type="ECO:0000256" key="1">
    <source>
        <dbReference type="ARBA" id="ARBA00004651"/>
    </source>
</evidence>
<evidence type="ECO:0000313" key="9">
    <source>
        <dbReference type="EMBL" id="ERF60348.1"/>
    </source>
</evidence>
<dbReference type="InterPro" id="IPR035906">
    <property type="entry name" value="MetI-like_sf"/>
</dbReference>
<dbReference type="Proteomes" id="UP000016412">
    <property type="component" value="Unassembled WGS sequence"/>
</dbReference>
<dbReference type="PANTHER" id="PTHR32243:SF18">
    <property type="entry name" value="INNER MEMBRANE ABC TRANSPORTER PERMEASE PROTEIN YCJP"/>
    <property type="match status" value="1"/>
</dbReference>
<evidence type="ECO:0000313" key="11">
    <source>
        <dbReference type="Proteomes" id="UP000016412"/>
    </source>
</evidence>
<evidence type="ECO:0000313" key="12">
    <source>
        <dbReference type="Proteomes" id="UP000016646"/>
    </source>
</evidence>
<dbReference type="Proteomes" id="UP000016646">
    <property type="component" value="Unassembled WGS sequence"/>
</dbReference>
<proteinExistence type="inferred from homology"/>
<keyword evidence="3" id="KW-1003">Cell membrane</keyword>
<dbReference type="PANTHER" id="PTHR32243">
    <property type="entry name" value="MALTOSE TRANSPORT SYSTEM PERMEASE-RELATED"/>
    <property type="match status" value="1"/>
</dbReference>
<dbReference type="Pfam" id="PF00528">
    <property type="entry name" value="BPD_transp_1"/>
    <property type="match status" value="1"/>
</dbReference>
<reference evidence="11 12" key="1">
    <citation type="submission" date="2013-08" db="EMBL/GenBank/DDBJ databases">
        <authorList>
            <person name="Durkin A.S."/>
            <person name="Haft D.R."/>
            <person name="McCorrison J."/>
            <person name="Torralba M."/>
            <person name="Gillis M."/>
            <person name="Haft D.H."/>
            <person name="Methe B."/>
            <person name="Sutton G."/>
            <person name="Nelson K.E."/>
        </authorList>
    </citation>
    <scope>NUCLEOTIDE SEQUENCE [LARGE SCALE GENOMIC DNA]</scope>
    <source>
        <strain evidence="10 12">ATCC 35536</strain>
        <strain evidence="9 11">VPI DR56BR1116</strain>
    </source>
</reference>
<keyword evidence="4 7" id="KW-0812">Transmembrane</keyword>
<keyword evidence="5 7" id="KW-1133">Transmembrane helix</keyword>
<keyword evidence="2 7" id="KW-0813">Transport</keyword>
<dbReference type="EMBL" id="AUZJ01000043">
    <property type="protein sequence ID" value="ERF60348.1"/>
    <property type="molecule type" value="Genomic_DNA"/>
</dbReference>
<feature type="transmembrane region" description="Helical" evidence="7">
    <location>
        <begin position="112"/>
        <end position="132"/>
    </location>
</feature>
<evidence type="ECO:0000256" key="6">
    <source>
        <dbReference type="ARBA" id="ARBA00023136"/>
    </source>
</evidence>
<comment type="subcellular location">
    <subcellularLocation>
        <location evidence="1 7">Cell membrane</location>
        <topology evidence="1 7">Multi-pass membrane protein</topology>
    </subcellularLocation>
</comment>
<evidence type="ECO:0000256" key="3">
    <source>
        <dbReference type="ARBA" id="ARBA00022475"/>
    </source>
</evidence>
<name>U2M7Q5_TRESO</name>
<dbReference type="GO" id="GO:0005886">
    <property type="term" value="C:plasma membrane"/>
    <property type="evidence" value="ECO:0007669"/>
    <property type="project" value="UniProtKB-SubCell"/>
</dbReference>
<evidence type="ECO:0000259" key="8">
    <source>
        <dbReference type="PROSITE" id="PS50928"/>
    </source>
</evidence>
<evidence type="ECO:0000256" key="7">
    <source>
        <dbReference type="RuleBase" id="RU363032"/>
    </source>
</evidence>
<keyword evidence="6 7" id="KW-0472">Membrane</keyword>
<dbReference type="SUPFAM" id="SSF161098">
    <property type="entry name" value="MetI-like"/>
    <property type="match status" value="1"/>
</dbReference>
<dbReference type="InterPro" id="IPR050901">
    <property type="entry name" value="BP-dep_ABC_trans_perm"/>
</dbReference>
<dbReference type="AlphaFoldDB" id="U2M7Q5"/>
<organism evidence="9 11">
    <name type="scientific">Treponema socranskii subsp. socranskii VPI DR56BR1116 = ATCC 35536</name>
    <dbReference type="NCBI Taxonomy" id="1125725"/>
    <lineage>
        <taxon>Bacteria</taxon>
        <taxon>Pseudomonadati</taxon>
        <taxon>Spirochaetota</taxon>
        <taxon>Spirochaetia</taxon>
        <taxon>Spirochaetales</taxon>
        <taxon>Treponemataceae</taxon>
        <taxon>Treponema</taxon>
    </lineage>
</organism>
<dbReference type="PATRIC" id="fig|1125725.3.peg.1745"/>
<accession>U2M7Q5</accession>
<dbReference type="OrthoDB" id="9787837at2"/>
<sequence>MTDLKRRSLFTIEIVYLFAAILFVIVLFPFYWIFVTSFKETLAVYELPPRLIPRSFDLTNYLRSFTQYNVGMYFINSLKATTATVVFTTFFASCAAFALTRLNFKGKKTIRRFLGVTQMFPVVVLLVPLFLLCNRFHLYNTLPSIVIPYVALQLPVSIILQSSYYNDVPDALEEAARLDGCNTFQILAHVFFPLVTPGIVATSVYTFIQVWQEFLIASSFITSRNKFTLTVGLTTFRGDEMTDWGALMATSVIIAVPALILFNLAQDFFINKVVGSVKE</sequence>
<dbReference type="Gene3D" id="1.10.3720.10">
    <property type="entry name" value="MetI-like"/>
    <property type="match status" value="1"/>
</dbReference>
<feature type="transmembrane region" description="Helical" evidence="7">
    <location>
        <begin position="80"/>
        <end position="100"/>
    </location>
</feature>
<feature type="transmembrane region" description="Helical" evidence="7">
    <location>
        <begin position="12"/>
        <end position="34"/>
    </location>
</feature>
<comment type="similarity">
    <text evidence="7">Belongs to the binding-protein-dependent transport system permease family.</text>
</comment>
<feature type="domain" description="ABC transmembrane type-1" evidence="8">
    <location>
        <begin position="74"/>
        <end position="265"/>
    </location>
</feature>
<dbReference type="GO" id="GO:0055085">
    <property type="term" value="P:transmembrane transport"/>
    <property type="evidence" value="ECO:0007669"/>
    <property type="project" value="InterPro"/>
</dbReference>
<dbReference type="STRING" id="1125725.HMPREF1325_2572"/>
<evidence type="ECO:0000313" key="10">
    <source>
        <dbReference type="EMBL" id="ERJ97774.1"/>
    </source>
</evidence>
<gene>
    <name evidence="10" type="ORF">HMPREF0860_0359</name>
    <name evidence="9" type="ORF">HMPREF1325_2572</name>
</gene>
<feature type="transmembrane region" description="Helical" evidence="7">
    <location>
        <begin position="244"/>
        <end position="265"/>
    </location>
</feature>
<dbReference type="EMBL" id="AVQI01000084">
    <property type="protein sequence ID" value="ERJ97774.1"/>
    <property type="molecule type" value="Genomic_DNA"/>
</dbReference>
<evidence type="ECO:0000256" key="5">
    <source>
        <dbReference type="ARBA" id="ARBA00022989"/>
    </source>
</evidence>
<dbReference type="PROSITE" id="PS50928">
    <property type="entry name" value="ABC_TM1"/>
    <property type="match status" value="1"/>
</dbReference>
<evidence type="ECO:0000256" key="4">
    <source>
        <dbReference type="ARBA" id="ARBA00022692"/>
    </source>
</evidence>
<feature type="transmembrane region" description="Helical" evidence="7">
    <location>
        <begin position="186"/>
        <end position="208"/>
    </location>
</feature>
<evidence type="ECO:0000256" key="2">
    <source>
        <dbReference type="ARBA" id="ARBA00022448"/>
    </source>
</evidence>
<dbReference type="CDD" id="cd06261">
    <property type="entry name" value="TM_PBP2"/>
    <property type="match status" value="1"/>
</dbReference>
<dbReference type="RefSeq" id="WP_021330747.1">
    <property type="nucleotide sequence ID" value="NZ_AUZJ01000043.1"/>
</dbReference>
<comment type="caution">
    <text evidence="9">The sequence shown here is derived from an EMBL/GenBank/DDBJ whole genome shotgun (WGS) entry which is preliminary data.</text>
</comment>
<feature type="transmembrane region" description="Helical" evidence="7">
    <location>
        <begin position="144"/>
        <end position="165"/>
    </location>
</feature>
<dbReference type="InterPro" id="IPR000515">
    <property type="entry name" value="MetI-like"/>
</dbReference>
<keyword evidence="12" id="KW-1185">Reference proteome</keyword>
<dbReference type="eggNOG" id="COG0395">
    <property type="taxonomic scope" value="Bacteria"/>
</dbReference>